<dbReference type="GO" id="GO:0051213">
    <property type="term" value="F:dioxygenase activity"/>
    <property type="evidence" value="ECO:0007669"/>
    <property type="project" value="UniProtKB-KW"/>
</dbReference>
<dbReference type="KEGG" id="fil:BN1229_v1_1848"/>
<dbReference type="InterPro" id="IPR004360">
    <property type="entry name" value="Glyas_Fos-R_dOase_dom"/>
</dbReference>
<gene>
    <name evidence="3" type="ORF">YBN1229_v1_1850</name>
</gene>
<dbReference type="PANTHER" id="PTHR33993:SF14">
    <property type="entry name" value="GB|AAF24581.1"/>
    <property type="match status" value="1"/>
</dbReference>
<dbReference type="AlphaFoldDB" id="A0A0D6JFE6"/>
<dbReference type="InterPro" id="IPR029068">
    <property type="entry name" value="Glyas_Bleomycin-R_OHBP_Dase"/>
</dbReference>
<feature type="domain" description="VOC" evidence="2">
    <location>
        <begin position="64"/>
        <end position="190"/>
    </location>
</feature>
<accession>A0A0D6JFE6</accession>
<proteinExistence type="predicted"/>
<evidence type="ECO:0000313" key="3">
    <source>
        <dbReference type="EMBL" id="CPR18751.1"/>
    </source>
</evidence>
<dbReference type="InterPro" id="IPR052164">
    <property type="entry name" value="Anthracycline_SecMetBiosynth"/>
</dbReference>
<dbReference type="PROSITE" id="PS51819">
    <property type="entry name" value="VOC"/>
    <property type="match status" value="1"/>
</dbReference>
<dbReference type="EMBL" id="LN829119">
    <property type="protein sequence ID" value="CPR18751.1"/>
    <property type="molecule type" value="Genomic_DNA"/>
</dbReference>
<reference evidence="4" key="1">
    <citation type="submission" date="2015-02" db="EMBL/GenBank/DDBJ databases">
        <authorList>
            <person name="Chooi Y.-H."/>
        </authorList>
    </citation>
    <scope>NUCLEOTIDE SEQUENCE [LARGE SCALE GENOMIC DNA]</scope>
    <source>
        <strain evidence="4">strain Y</strain>
    </source>
</reference>
<dbReference type="SUPFAM" id="SSF54593">
    <property type="entry name" value="Glyoxalase/Bleomycin resistance protein/Dihydroxybiphenyl dioxygenase"/>
    <property type="match status" value="1"/>
</dbReference>
<protein>
    <submittedName>
        <fullName evidence="3">Putative Glyoxalase/bleomycin resistance protein/dioxygenase</fullName>
    </submittedName>
</protein>
<dbReference type="Proteomes" id="UP000033187">
    <property type="component" value="Chromosome 1"/>
</dbReference>
<keyword evidence="1" id="KW-0732">Signal</keyword>
<dbReference type="Gene3D" id="3.10.180.10">
    <property type="entry name" value="2,3-Dihydroxybiphenyl 1,2-Dioxygenase, domain 1"/>
    <property type="match status" value="1"/>
</dbReference>
<sequence>MSNPIMIQTPQNGARLFKTLNLRQHVKLVASMAFAGLVLACAPAQAVEATTNTTPNRGSCSGVGFIWWSELLAPETEKLTDFYSKVMGWNTKVVDADDQTQEPSSPEDRYTIFLNGNQEVAGLMRANHPVAPHTGLGWFTYMEVEDVDATIEKVEANGGTILRDPMETENGDVIAVVNDPMGNVFGIVTPAQKPNC</sequence>
<organism evidence="3 4">
    <name type="scientific">Candidatus Filomicrobium marinum</name>
    <dbReference type="NCBI Taxonomy" id="1608628"/>
    <lineage>
        <taxon>Bacteria</taxon>
        <taxon>Pseudomonadati</taxon>
        <taxon>Pseudomonadota</taxon>
        <taxon>Alphaproteobacteria</taxon>
        <taxon>Hyphomicrobiales</taxon>
        <taxon>Hyphomicrobiaceae</taxon>
        <taxon>Filomicrobium</taxon>
    </lineage>
</organism>
<dbReference type="RefSeq" id="WP_046477981.1">
    <property type="nucleotide sequence ID" value="NZ_LN829118.1"/>
</dbReference>
<dbReference type="PANTHER" id="PTHR33993">
    <property type="entry name" value="GLYOXALASE-RELATED"/>
    <property type="match status" value="1"/>
</dbReference>
<keyword evidence="3" id="KW-0560">Oxidoreductase</keyword>
<dbReference type="OrthoDB" id="9793039at2"/>
<dbReference type="Pfam" id="PF00903">
    <property type="entry name" value="Glyoxalase"/>
    <property type="match status" value="1"/>
</dbReference>
<keyword evidence="4" id="KW-1185">Reference proteome</keyword>
<keyword evidence="3" id="KW-0223">Dioxygenase</keyword>
<evidence type="ECO:0000256" key="1">
    <source>
        <dbReference type="SAM" id="SignalP"/>
    </source>
</evidence>
<dbReference type="KEGG" id="fiy:BN1229_v1_1850"/>
<dbReference type="InterPro" id="IPR037523">
    <property type="entry name" value="VOC_core"/>
</dbReference>
<feature type="signal peptide" evidence="1">
    <location>
        <begin position="1"/>
        <end position="46"/>
    </location>
</feature>
<evidence type="ECO:0000313" key="4">
    <source>
        <dbReference type="Proteomes" id="UP000033187"/>
    </source>
</evidence>
<name>A0A0D6JFE6_9HYPH</name>
<evidence type="ECO:0000259" key="2">
    <source>
        <dbReference type="PROSITE" id="PS51819"/>
    </source>
</evidence>
<dbReference type="CDD" id="cd07247">
    <property type="entry name" value="SgaA_N_like"/>
    <property type="match status" value="1"/>
</dbReference>
<feature type="chain" id="PRO_5002306358" evidence="1">
    <location>
        <begin position="47"/>
        <end position="196"/>
    </location>
</feature>